<comment type="caution">
    <text evidence="1">The sequence shown here is derived from an EMBL/GenBank/DDBJ whole genome shotgun (WGS) entry which is preliminary data.</text>
</comment>
<sequence length="413" mass="45367">MNAINAIATDFGACLDSERRTGSRTQIPELWVKGGRVTVSGYQDFTIQGGLVEKLPLPDKYRKLDCYLRDCAALLGGQGSFLDIGCSAGLLCFLAREAGFRSVTGLDHDREYVGILAAASLVGGLPVEPVVGGWRDAPGEYDIVAGMAVIHWMFAAPGSEGSFDSIFRNLASRTRRYLLLEWVAPEDATIAQFGLDLRDGGAQREPYTLENFLAAAQRQFGAVDAVIETSRTRRVYVFRKQPPLRVAQPKTSFSSVVRFADTCVSKTFQPRALVLHPEILVRERRALELLFGLPGFPMLLAADDRCLHLSLAGDPASPANLPADAEEQGRALVAALRRKGIRHNDIHPGNLQVKDGALYLIDFAWASFDDEARDFLPDRIGVGRGVRVPGDPFEDQMMMDRSIAILRGRYRQG</sequence>
<proteinExistence type="predicted"/>
<reference evidence="1 2" key="1">
    <citation type="submission" date="2020-03" db="EMBL/GenBank/DDBJ databases">
        <title>Roseomonas selenitidurans sp. nov. isolated from soil.</title>
        <authorList>
            <person name="Liu H."/>
        </authorList>
    </citation>
    <scope>NUCLEOTIDE SEQUENCE [LARGE SCALE GENOMIC DNA]</scope>
    <source>
        <strain evidence="1 2">JCM 15073</strain>
    </source>
</reference>
<keyword evidence="2" id="KW-1185">Reference proteome</keyword>
<evidence type="ECO:0000313" key="1">
    <source>
        <dbReference type="EMBL" id="NKE47266.1"/>
    </source>
</evidence>
<dbReference type="InterPro" id="IPR029063">
    <property type="entry name" value="SAM-dependent_MTases_sf"/>
</dbReference>
<dbReference type="RefSeq" id="WP_168052418.1">
    <property type="nucleotide sequence ID" value="NZ_JAATJR010000006.1"/>
</dbReference>
<accession>A0ABX1F4U5</accession>
<name>A0ABX1F4U5_9PROT</name>
<organism evidence="1 2">
    <name type="scientific">Falsiroseomonas frigidaquae</name>
    <dbReference type="NCBI Taxonomy" id="487318"/>
    <lineage>
        <taxon>Bacteria</taxon>
        <taxon>Pseudomonadati</taxon>
        <taxon>Pseudomonadota</taxon>
        <taxon>Alphaproteobacteria</taxon>
        <taxon>Acetobacterales</taxon>
        <taxon>Roseomonadaceae</taxon>
        <taxon>Falsiroseomonas</taxon>
    </lineage>
</organism>
<protein>
    <recommendedName>
        <fullName evidence="3">Protein kinase domain-containing protein</fullName>
    </recommendedName>
</protein>
<dbReference type="Gene3D" id="3.40.50.150">
    <property type="entry name" value="Vaccinia Virus protein VP39"/>
    <property type="match status" value="1"/>
</dbReference>
<dbReference type="EMBL" id="JAAVTX010000006">
    <property type="protein sequence ID" value="NKE47266.1"/>
    <property type="molecule type" value="Genomic_DNA"/>
</dbReference>
<dbReference type="Gene3D" id="1.10.510.10">
    <property type="entry name" value="Transferase(Phosphotransferase) domain 1"/>
    <property type="match status" value="1"/>
</dbReference>
<evidence type="ECO:0000313" key="2">
    <source>
        <dbReference type="Proteomes" id="UP000765160"/>
    </source>
</evidence>
<dbReference type="Proteomes" id="UP000765160">
    <property type="component" value="Unassembled WGS sequence"/>
</dbReference>
<evidence type="ECO:0008006" key="3">
    <source>
        <dbReference type="Google" id="ProtNLM"/>
    </source>
</evidence>
<dbReference type="SUPFAM" id="SSF53335">
    <property type="entry name" value="S-adenosyl-L-methionine-dependent methyltransferases"/>
    <property type="match status" value="1"/>
</dbReference>
<dbReference type="SUPFAM" id="SSF56112">
    <property type="entry name" value="Protein kinase-like (PK-like)"/>
    <property type="match status" value="1"/>
</dbReference>
<gene>
    <name evidence="1" type="ORF">HB662_20985</name>
</gene>
<dbReference type="CDD" id="cd02440">
    <property type="entry name" value="AdoMet_MTases"/>
    <property type="match status" value="1"/>
</dbReference>
<dbReference type="InterPro" id="IPR011009">
    <property type="entry name" value="Kinase-like_dom_sf"/>
</dbReference>